<accession>A0ABT8RI96</accession>
<sequence length="270" mass="32042">MKLIFVYCLTVIVVLTSCNNSKDTILPVRLLYPIEIKADLNEYIQRYKYDDKNRIVEEYTYEAGYEEFFHYEYDNKNRIIKRTKAVSYINYPGRDNHGYTLYEYNANDQLVKEIWFSINKNDQPIQSGYSLHEYSSPEKTLKTSIYYHSQSGFQLERYYTYEYLHGLLIKSDVYDSNDKLELSYLFEYDGKNNPYSAVKSAAVLDRLYGFSNFAKKYNIVKLMIIQPDGSSISPYENIYEYNAEGYPIKRKEISCCGFLDRNETITYKKN</sequence>
<dbReference type="RefSeq" id="WP_302042626.1">
    <property type="nucleotide sequence ID" value="NZ_JAUKPO010000101.1"/>
</dbReference>
<keyword evidence="2" id="KW-1185">Reference proteome</keyword>
<proteinExistence type="predicted"/>
<dbReference type="EMBL" id="JAUKPO010000101">
    <property type="protein sequence ID" value="MDO1451831.1"/>
    <property type="molecule type" value="Genomic_DNA"/>
</dbReference>
<protein>
    <recommendedName>
        <fullName evidence="3">DUF4595 domain-containing protein</fullName>
    </recommendedName>
</protein>
<evidence type="ECO:0008006" key="3">
    <source>
        <dbReference type="Google" id="ProtNLM"/>
    </source>
</evidence>
<reference evidence="1" key="1">
    <citation type="submission" date="2023-07" db="EMBL/GenBank/DDBJ databases">
        <title>The genome sequence of Rhodocytophaga aerolata KACC 12507.</title>
        <authorList>
            <person name="Zhang X."/>
        </authorList>
    </citation>
    <scope>NUCLEOTIDE SEQUENCE</scope>
    <source>
        <strain evidence="1">KACC 12507</strain>
    </source>
</reference>
<organism evidence="1 2">
    <name type="scientific">Rhodocytophaga aerolata</name>
    <dbReference type="NCBI Taxonomy" id="455078"/>
    <lineage>
        <taxon>Bacteria</taxon>
        <taxon>Pseudomonadati</taxon>
        <taxon>Bacteroidota</taxon>
        <taxon>Cytophagia</taxon>
        <taxon>Cytophagales</taxon>
        <taxon>Rhodocytophagaceae</taxon>
        <taxon>Rhodocytophaga</taxon>
    </lineage>
</organism>
<evidence type="ECO:0000313" key="1">
    <source>
        <dbReference type="EMBL" id="MDO1451831.1"/>
    </source>
</evidence>
<name>A0ABT8RI96_9BACT</name>
<dbReference type="PROSITE" id="PS51257">
    <property type="entry name" value="PROKAR_LIPOPROTEIN"/>
    <property type="match status" value="1"/>
</dbReference>
<evidence type="ECO:0000313" key="2">
    <source>
        <dbReference type="Proteomes" id="UP001168528"/>
    </source>
</evidence>
<comment type="caution">
    <text evidence="1">The sequence shown here is derived from an EMBL/GenBank/DDBJ whole genome shotgun (WGS) entry which is preliminary data.</text>
</comment>
<dbReference type="Proteomes" id="UP001168528">
    <property type="component" value="Unassembled WGS sequence"/>
</dbReference>
<gene>
    <name evidence="1" type="ORF">Q0590_36515</name>
</gene>